<reference evidence="2 3" key="1">
    <citation type="submission" date="2024-05" db="EMBL/GenBank/DDBJ databases">
        <title>The nuclear and mitochondrial genome assemblies of Tetragonisca angustula (Apidae: Meliponini), a tiny yet remarkable pollinator in the Neotropics.</title>
        <authorList>
            <person name="Ferrari R."/>
            <person name="Ricardo P.C."/>
            <person name="Dias F.C."/>
            <person name="Araujo N.S."/>
            <person name="Soares D.O."/>
            <person name="Zhou Q.-S."/>
            <person name="Zhu C.-D."/>
            <person name="Coutinho L."/>
            <person name="Airas M.C."/>
            <person name="Batista T.M."/>
        </authorList>
    </citation>
    <scope>NUCLEOTIDE SEQUENCE [LARGE SCALE GENOMIC DNA]</scope>
    <source>
        <strain evidence="2">ASF017062</strain>
        <tissue evidence="2">Abdomen</tissue>
    </source>
</reference>
<evidence type="ECO:0000313" key="3">
    <source>
        <dbReference type="Proteomes" id="UP001432146"/>
    </source>
</evidence>
<gene>
    <name evidence="2" type="ORF">QLX08_011173</name>
</gene>
<dbReference type="EMBL" id="JAWNGG020000348">
    <property type="protein sequence ID" value="KAK9294104.1"/>
    <property type="molecule type" value="Genomic_DNA"/>
</dbReference>
<sequence>MLSRWLAGTWDRRDSTKSYGQTEQNGGNLSAAEAPNGNSIFGNCDIGGKFTHKRLDPQAASSDSFSGLIRSPVCKLPRNYA</sequence>
<comment type="caution">
    <text evidence="2">The sequence shown here is derived from an EMBL/GenBank/DDBJ whole genome shotgun (WGS) entry which is preliminary data.</text>
</comment>
<organism evidence="2 3">
    <name type="scientific">Tetragonisca angustula</name>
    <dbReference type="NCBI Taxonomy" id="166442"/>
    <lineage>
        <taxon>Eukaryota</taxon>
        <taxon>Metazoa</taxon>
        <taxon>Ecdysozoa</taxon>
        <taxon>Arthropoda</taxon>
        <taxon>Hexapoda</taxon>
        <taxon>Insecta</taxon>
        <taxon>Pterygota</taxon>
        <taxon>Neoptera</taxon>
        <taxon>Endopterygota</taxon>
        <taxon>Hymenoptera</taxon>
        <taxon>Apocrita</taxon>
        <taxon>Aculeata</taxon>
        <taxon>Apoidea</taxon>
        <taxon>Anthophila</taxon>
        <taxon>Apidae</taxon>
        <taxon>Tetragonisca</taxon>
    </lineage>
</organism>
<name>A0AAW0Z924_9HYME</name>
<feature type="compositionally biased region" description="Polar residues" evidence="1">
    <location>
        <begin position="17"/>
        <end position="28"/>
    </location>
</feature>
<evidence type="ECO:0000256" key="1">
    <source>
        <dbReference type="SAM" id="MobiDB-lite"/>
    </source>
</evidence>
<dbReference type="Proteomes" id="UP001432146">
    <property type="component" value="Unassembled WGS sequence"/>
</dbReference>
<keyword evidence="3" id="KW-1185">Reference proteome</keyword>
<dbReference type="AlphaFoldDB" id="A0AAW0Z924"/>
<proteinExistence type="predicted"/>
<protein>
    <submittedName>
        <fullName evidence="2">Uncharacterized protein</fullName>
    </submittedName>
</protein>
<feature type="region of interest" description="Disordered" evidence="1">
    <location>
        <begin position="13"/>
        <end position="34"/>
    </location>
</feature>
<evidence type="ECO:0000313" key="2">
    <source>
        <dbReference type="EMBL" id="KAK9294104.1"/>
    </source>
</evidence>
<accession>A0AAW0Z924</accession>